<organism evidence="3 4">
    <name type="scientific">Fulvivirga marina</name>
    <dbReference type="NCBI Taxonomy" id="2494733"/>
    <lineage>
        <taxon>Bacteria</taxon>
        <taxon>Pseudomonadati</taxon>
        <taxon>Bacteroidota</taxon>
        <taxon>Cytophagia</taxon>
        <taxon>Cytophagales</taxon>
        <taxon>Fulvivirgaceae</taxon>
        <taxon>Fulvivirga</taxon>
    </lineage>
</organism>
<dbReference type="AlphaFoldDB" id="A0A937FYP0"/>
<accession>A0A937FYP0</accession>
<keyword evidence="4" id="KW-1185">Reference proteome</keyword>
<reference evidence="3" key="1">
    <citation type="submission" date="2021-01" db="EMBL/GenBank/DDBJ databases">
        <title>Fulvivirga kasyanovii gen. nov., sp nov., a novel member of the phylum Bacteroidetes isolated from seawater in a mussel farm.</title>
        <authorList>
            <person name="Zhao L.-H."/>
            <person name="Wang Z.-J."/>
        </authorList>
    </citation>
    <scope>NUCLEOTIDE SEQUENCE</scope>
    <source>
        <strain evidence="3">29W222</strain>
    </source>
</reference>
<proteinExistence type="predicted"/>
<dbReference type="Gene3D" id="3.30.420.10">
    <property type="entry name" value="Ribonuclease H-like superfamily/Ribonuclease H"/>
    <property type="match status" value="1"/>
</dbReference>
<sequence length="748" mass="86449">MRMLHAIKDTIYNSDLPNKQMVVRKDIVWLSARELLELVAPDYRTQLEETINKGKYRNKNNGLDSWQHEKVSGDVLINYNTIPTPTLDKYDLPEPAQLFKRNIEQLISIPAKAYDYFLGKPEVYEIARELSETAGWLLFLSSVSRSQSTSMGYNSLDDLYNDAIELMGAKDDWSKWKCNSIQVLKRKLKPFNKLFKKPLNGNYTDQDLYESLDSLISKKYGNSNSQKLGEEQEALLIQIYSEPNKPSIEQTYNMYMRKANEMVQAYVVSNGQYGWSHKALVSDSTVKHFLMSKDVQQLVYEQRHGRQQYRDKFEIVTKRKTPSYANALWVLDGSPVHRYYFDPKTKKAYSRLNAFVILDAHSWCVIGFHVSTTETTEAVKESLRMACELSGYLPNQLQFDNSSAIKSYHAQQCMHALTAHCTPTAVGNARSKIIESFFSKFNDQILKFRTGYTGGNITAKTLDRSGNREALAKQVKDGLLPTIDQAIKELHEDFTLWNHKSFNGSKSPLEKYKESIATTQNQQRPYTHKHEIEAFYEMPGDLKQVKVVDQGKTRQLNQFVPQPYQYTNVGMKLQIDNQRHELIISDPEFNSLHIGESFNIKYDPRNIEKVYLYRDGRPYLFNDSHVFASTKQEFSMALADRTEGETKLLNDHLNSKKKQKLITTNRYNRLVEITKENGTYTEAITANAYDKSILNAAKADMLEKLVNGDSYRLDKENKDRPEGSKKLNRFNPSTNQIENTPTKRVNRW</sequence>
<dbReference type="PROSITE" id="PS50994">
    <property type="entry name" value="INTEGRASE"/>
    <property type="match status" value="1"/>
</dbReference>
<dbReference type="InterPro" id="IPR036397">
    <property type="entry name" value="RNaseH_sf"/>
</dbReference>
<dbReference type="GO" id="GO:0003676">
    <property type="term" value="F:nucleic acid binding"/>
    <property type="evidence" value="ECO:0007669"/>
    <property type="project" value="InterPro"/>
</dbReference>
<dbReference type="GO" id="GO:0015074">
    <property type="term" value="P:DNA integration"/>
    <property type="evidence" value="ECO:0007669"/>
    <property type="project" value="InterPro"/>
</dbReference>
<evidence type="ECO:0000313" key="3">
    <source>
        <dbReference type="EMBL" id="MBL6448555.1"/>
    </source>
</evidence>
<evidence type="ECO:0000313" key="4">
    <source>
        <dbReference type="Proteomes" id="UP000614216"/>
    </source>
</evidence>
<comment type="caution">
    <text evidence="3">The sequence shown here is derived from an EMBL/GenBank/DDBJ whole genome shotgun (WGS) entry which is preliminary data.</text>
</comment>
<dbReference type="EMBL" id="JAEUGD010000064">
    <property type="protein sequence ID" value="MBL6448555.1"/>
    <property type="molecule type" value="Genomic_DNA"/>
</dbReference>
<dbReference type="SUPFAM" id="SSF53098">
    <property type="entry name" value="Ribonuclease H-like"/>
    <property type="match status" value="1"/>
</dbReference>
<evidence type="ECO:0000256" key="1">
    <source>
        <dbReference type="SAM" id="MobiDB-lite"/>
    </source>
</evidence>
<protein>
    <submittedName>
        <fullName evidence="3">DDE-type integrase/transposase/recombinase</fullName>
    </submittedName>
</protein>
<feature type="domain" description="Integrase catalytic" evidence="2">
    <location>
        <begin position="318"/>
        <end position="516"/>
    </location>
</feature>
<feature type="compositionally biased region" description="Polar residues" evidence="1">
    <location>
        <begin position="730"/>
        <end position="748"/>
    </location>
</feature>
<dbReference type="InterPro" id="IPR012337">
    <property type="entry name" value="RNaseH-like_sf"/>
</dbReference>
<evidence type="ECO:0000259" key="2">
    <source>
        <dbReference type="PROSITE" id="PS50994"/>
    </source>
</evidence>
<dbReference type="Proteomes" id="UP000614216">
    <property type="component" value="Unassembled WGS sequence"/>
</dbReference>
<dbReference type="InterPro" id="IPR001584">
    <property type="entry name" value="Integrase_cat-core"/>
</dbReference>
<name>A0A937FYP0_9BACT</name>
<feature type="region of interest" description="Disordered" evidence="1">
    <location>
        <begin position="712"/>
        <end position="748"/>
    </location>
</feature>
<gene>
    <name evidence="3" type="ORF">JMN32_19750</name>
</gene>
<feature type="compositionally biased region" description="Basic and acidic residues" evidence="1">
    <location>
        <begin position="712"/>
        <end position="725"/>
    </location>
</feature>